<protein>
    <submittedName>
        <fullName evidence="2">Uncharacterized protein</fullName>
    </submittedName>
</protein>
<evidence type="ECO:0000313" key="2">
    <source>
        <dbReference type="EMBL" id="KAJ2676785.1"/>
    </source>
</evidence>
<feature type="compositionally biased region" description="Polar residues" evidence="1">
    <location>
        <begin position="521"/>
        <end position="544"/>
    </location>
</feature>
<dbReference type="Proteomes" id="UP001151518">
    <property type="component" value="Unassembled WGS sequence"/>
</dbReference>
<feature type="compositionally biased region" description="Polar residues" evidence="1">
    <location>
        <begin position="197"/>
        <end position="206"/>
    </location>
</feature>
<dbReference type="AlphaFoldDB" id="A0A9W8G8L9"/>
<feature type="compositionally biased region" description="Polar residues" evidence="1">
    <location>
        <begin position="293"/>
        <end position="309"/>
    </location>
</feature>
<feature type="region of interest" description="Disordered" evidence="1">
    <location>
        <begin position="775"/>
        <end position="796"/>
    </location>
</feature>
<proteinExistence type="predicted"/>
<feature type="region of interest" description="Disordered" evidence="1">
    <location>
        <begin position="75"/>
        <end position="98"/>
    </location>
</feature>
<sequence>MRWPPSKGKVKLGKQSYSPPVTQKATTEIVSPAATIDNSSYSFIRPHAMGLPGVRVHPTQQQHQLQSNVHVRSRAFSADSPHLSADSLSPDTPLPTAHDLSATHTVYAQLGSSRENAQSKVRQRRISSSPMGITRDNALHQQLLLVGAPDPKDSLNPIGRLPATDPLQKNSTATTKSLSVGGPLTVELAATSDNSIECKSSNSTAKTKAIPKASSRPDNPHTAAAIFPINMTTPQQASLQKPWLKNQASTHQQSQNQQQKTSQHGGIDIANRPIALPKSRISKLRPAHRQMPKSKQITDSSSNYTTNGTPIARRPDSIMFTVEPLREDEPEIDLSASYIDDIGFDLVYEELDDEFGRSFDMDMLPDPPPRRLSHYNIGVKDVPMRSPSPDTPSTKSIAEKAKDTNRHIEKTPDIVVDVSENFNLQPVTTSQEDLEMQLSHYESAQEETSQPKVFPEPTSLAAKFTPPPEVHRTLGIASNEKEFAKPVITEQSVNFYIKMLTLRSTVPAEELSPPIPPPPQKRQSAASPISVSPAHSPTMPQNSQSVVSEPVVSFAQSQQAIPSALPVPLHLGSFWPTNSTSKPFQSIPRERQQQQFDTYQCSEIQAKCPNPFQKSSMPLARSQGFLNGRPKSMSSPERILDISGGQMQLPNTQTTPIVERKTMTSANATSQHTKDCHIKHRSTMVGYAYDLHPDPQTDFTSAAATDPEATAPLRRHSMYAHTKTSVEKRSFINGSDRSSLVNQVVRASSARCQPATIINNGQHIEKQSAIASQNNQYTNEPDDNTSHVQEKQPSTRLSSIQTSDICGYCGIPKCDCCVKPNCWPLASCVNPQQDKKEPGASDRQQQQSPDPPLSPGSGLLASLTGSWSHIYRSRNGGRSLTRKERVRDLKNIETPISAIKH</sequence>
<feature type="region of interest" description="Disordered" evidence="1">
    <location>
        <begin position="508"/>
        <end position="544"/>
    </location>
</feature>
<reference evidence="2" key="1">
    <citation type="submission" date="2022-07" db="EMBL/GenBank/DDBJ databases">
        <title>Phylogenomic reconstructions and comparative analyses of Kickxellomycotina fungi.</title>
        <authorList>
            <person name="Reynolds N.K."/>
            <person name="Stajich J.E."/>
            <person name="Barry K."/>
            <person name="Grigoriev I.V."/>
            <person name="Crous P."/>
            <person name="Smith M.E."/>
        </authorList>
    </citation>
    <scope>NUCLEOTIDE SEQUENCE</scope>
    <source>
        <strain evidence="2">NRRL 3115</strain>
    </source>
</reference>
<evidence type="ECO:0000256" key="1">
    <source>
        <dbReference type="SAM" id="MobiDB-lite"/>
    </source>
</evidence>
<feature type="region of interest" description="Disordered" evidence="1">
    <location>
        <begin position="833"/>
        <end position="859"/>
    </location>
</feature>
<dbReference type="OrthoDB" id="5596615at2759"/>
<feature type="compositionally biased region" description="Basic residues" evidence="1">
    <location>
        <begin position="280"/>
        <end position="292"/>
    </location>
</feature>
<gene>
    <name evidence="2" type="ORF">GGI25_003430</name>
</gene>
<feature type="region of interest" description="Disordered" evidence="1">
    <location>
        <begin position="197"/>
        <end position="222"/>
    </location>
</feature>
<organism evidence="2 3">
    <name type="scientific">Coemansia spiralis</name>
    <dbReference type="NCBI Taxonomy" id="417178"/>
    <lineage>
        <taxon>Eukaryota</taxon>
        <taxon>Fungi</taxon>
        <taxon>Fungi incertae sedis</taxon>
        <taxon>Zoopagomycota</taxon>
        <taxon>Kickxellomycotina</taxon>
        <taxon>Kickxellomycetes</taxon>
        <taxon>Kickxellales</taxon>
        <taxon>Kickxellaceae</taxon>
        <taxon>Coemansia</taxon>
    </lineage>
</organism>
<name>A0A9W8G8L9_9FUNG</name>
<feature type="compositionally biased region" description="Low complexity" evidence="1">
    <location>
        <begin position="246"/>
        <end position="264"/>
    </location>
</feature>
<dbReference type="EMBL" id="JANBTW010000037">
    <property type="protein sequence ID" value="KAJ2676785.1"/>
    <property type="molecule type" value="Genomic_DNA"/>
</dbReference>
<accession>A0A9W8G8L9</accession>
<feature type="region of interest" description="Disordered" evidence="1">
    <location>
        <begin position="235"/>
        <end position="312"/>
    </location>
</feature>
<evidence type="ECO:0000313" key="3">
    <source>
        <dbReference type="Proteomes" id="UP001151518"/>
    </source>
</evidence>
<comment type="caution">
    <text evidence="2">The sequence shown here is derived from an EMBL/GenBank/DDBJ whole genome shotgun (WGS) entry which is preliminary data.</text>
</comment>